<gene>
    <name evidence="3" type="ORF">ACFQKB_39355</name>
</gene>
<sequence>MVARRWRLAAGVLSGALALALCAVLVDRFVLNAEWWQVRHTVTTRPVAPQGEIGPPPGPLTVSWERTARIHHGPVAAYDSVAYEVADGQVVTASGRGLEVRDARTGDDRWSYRRAGWTLLGWASTGARLVAYFERDGDRGDRQMVGLDALSGGLLWRRGDAEHPAAAGRATLRWPAAEDVVLTTDERRRELYGRSAATGSRVWRMRLPARCALFDGRARPAAGGEDLAVVALDCPGRSRLIALDPRNGRVRWNHPLGSRGAPEVAMVEGVTLAADGSALRAYDRDGKQFAQWPGDAVCGDGTLCPGALLDGRLVVSYHPRGEPEGASRLEAVEVASGRRAWSRDAPEYAAFAQAGDRIYGLRARLAEGLLPAGVDIIEPTYGGARTAPAPFAVDPEIDGVRPWLAAAGGLLYVAVPEAAPRPDGAARLVALRGGPAGTGPAELGGVPESDWPDACGLLKRPDLAAVRMDDYETRPGRAVVGTVKLPRPVTCAYEAKEPRKRAKARPGDRPRDERTLAGEPRAGEPGAGEPGAGEPGAGEPGAGEPGADSPNGDLAPGSSEPERPKPEPSGTKGSPAPKGSKTAGKPDDAGLGESESSDRTLRISVRWVAPTGSAASGLLDALQSTQSKARRRTDLGGDEVYELGPTAGTIAMRVDRYIIVIDANRTSGTAVSLAKSVATRLHRPPP</sequence>
<dbReference type="Proteomes" id="UP001596380">
    <property type="component" value="Unassembled WGS sequence"/>
</dbReference>
<reference evidence="4" key="1">
    <citation type="journal article" date="2019" name="Int. J. Syst. Evol. Microbiol.">
        <title>The Global Catalogue of Microorganisms (GCM) 10K type strain sequencing project: providing services to taxonomists for standard genome sequencing and annotation.</title>
        <authorList>
            <consortium name="The Broad Institute Genomics Platform"/>
            <consortium name="The Broad Institute Genome Sequencing Center for Infectious Disease"/>
            <person name="Wu L."/>
            <person name="Ma J."/>
        </authorList>
    </citation>
    <scope>NUCLEOTIDE SEQUENCE [LARGE SCALE GENOMIC DNA]</scope>
    <source>
        <strain evidence="4">JCM 3369</strain>
    </source>
</reference>
<name>A0ABW2CVL7_9ACTN</name>
<proteinExistence type="predicted"/>
<comment type="caution">
    <text evidence="3">The sequence shown here is derived from an EMBL/GenBank/DDBJ whole genome shotgun (WGS) entry which is preliminary data.</text>
</comment>
<dbReference type="InterPro" id="IPR011047">
    <property type="entry name" value="Quinoprotein_ADH-like_sf"/>
</dbReference>
<accession>A0ABW2CVL7</accession>
<dbReference type="PANTHER" id="PTHR34512:SF30">
    <property type="entry name" value="OUTER MEMBRANE PROTEIN ASSEMBLY FACTOR BAMB"/>
    <property type="match status" value="1"/>
</dbReference>
<evidence type="ECO:0000313" key="3">
    <source>
        <dbReference type="EMBL" id="MFC6885871.1"/>
    </source>
</evidence>
<dbReference type="InterPro" id="IPR015943">
    <property type="entry name" value="WD40/YVTN_repeat-like_dom_sf"/>
</dbReference>
<feature type="compositionally biased region" description="Basic and acidic residues" evidence="1">
    <location>
        <begin position="505"/>
        <end position="516"/>
    </location>
</feature>
<dbReference type="EMBL" id="JBHSXS010000044">
    <property type="protein sequence ID" value="MFC6885871.1"/>
    <property type="molecule type" value="Genomic_DNA"/>
</dbReference>
<dbReference type="Gene3D" id="2.130.10.10">
    <property type="entry name" value="YVTN repeat-like/Quinoprotein amine dehydrogenase"/>
    <property type="match status" value="1"/>
</dbReference>
<dbReference type="InterPro" id="IPR002372">
    <property type="entry name" value="PQQ_rpt_dom"/>
</dbReference>
<dbReference type="Pfam" id="PF13360">
    <property type="entry name" value="PQQ_2"/>
    <property type="match status" value="1"/>
</dbReference>
<evidence type="ECO:0000256" key="1">
    <source>
        <dbReference type="SAM" id="MobiDB-lite"/>
    </source>
</evidence>
<dbReference type="SUPFAM" id="SSF50998">
    <property type="entry name" value="Quinoprotein alcohol dehydrogenase-like"/>
    <property type="match status" value="1"/>
</dbReference>
<feature type="compositionally biased region" description="Gly residues" evidence="1">
    <location>
        <begin position="525"/>
        <end position="544"/>
    </location>
</feature>
<dbReference type="PANTHER" id="PTHR34512">
    <property type="entry name" value="CELL SURFACE PROTEIN"/>
    <property type="match status" value="1"/>
</dbReference>
<keyword evidence="4" id="KW-1185">Reference proteome</keyword>
<protein>
    <submittedName>
        <fullName evidence="3">PQQ-binding-like beta-propeller repeat protein</fullName>
    </submittedName>
</protein>
<evidence type="ECO:0000259" key="2">
    <source>
        <dbReference type="Pfam" id="PF13360"/>
    </source>
</evidence>
<evidence type="ECO:0000313" key="4">
    <source>
        <dbReference type="Proteomes" id="UP001596380"/>
    </source>
</evidence>
<organism evidence="3 4">
    <name type="scientific">Actinomadura yumaensis</name>
    <dbReference type="NCBI Taxonomy" id="111807"/>
    <lineage>
        <taxon>Bacteria</taxon>
        <taxon>Bacillati</taxon>
        <taxon>Actinomycetota</taxon>
        <taxon>Actinomycetes</taxon>
        <taxon>Streptosporangiales</taxon>
        <taxon>Thermomonosporaceae</taxon>
        <taxon>Actinomadura</taxon>
    </lineage>
</organism>
<dbReference type="RefSeq" id="WP_378064008.1">
    <property type="nucleotide sequence ID" value="NZ_JBHSXS010000044.1"/>
</dbReference>
<feature type="domain" description="Pyrrolo-quinoline quinone repeat" evidence="2">
    <location>
        <begin position="193"/>
        <end position="288"/>
    </location>
</feature>
<feature type="region of interest" description="Disordered" evidence="1">
    <location>
        <begin position="491"/>
        <end position="600"/>
    </location>
</feature>